<comment type="caution">
    <text evidence="5">The sequence shown here is derived from an EMBL/GenBank/DDBJ whole genome shotgun (WGS) entry which is preliminary data.</text>
</comment>
<dbReference type="InterPro" id="IPR016194">
    <property type="entry name" value="SPOC-like_C_dom_sf"/>
</dbReference>
<keyword evidence="1 2" id="KW-0238">DNA-binding</keyword>
<comment type="similarity">
    <text evidence="2">Belongs to the prokaryotic Ku family.</text>
</comment>
<feature type="domain" description="Ku" evidence="4">
    <location>
        <begin position="54"/>
        <end position="187"/>
    </location>
</feature>
<organism evidence="5 6">
    <name type="scientific">Acidicapsa dinghuensis</name>
    <dbReference type="NCBI Taxonomy" id="2218256"/>
    <lineage>
        <taxon>Bacteria</taxon>
        <taxon>Pseudomonadati</taxon>
        <taxon>Acidobacteriota</taxon>
        <taxon>Terriglobia</taxon>
        <taxon>Terriglobales</taxon>
        <taxon>Acidobacteriaceae</taxon>
        <taxon>Acidicapsa</taxon>
    </lineage>
</organism>
<keyword evidence="2" id="KW-0234">DNA repair</keyword>
<dbReference type="NCBIfam" id="TIGR02772">
    <property type="entry name" value="Ku_bact"/>
    <property type="match status" value="1"/>
</dbReference>
<evidence type="ECO:0000256" key="1">
    <source>
        <dbReference type="ARBA" id="ARBA00023125"/>
    </source>
</evidence>
<dbReference type="InterPro" id="IPR006164">
    <property type="entry name" value="DNA_bd_Ku70/Ku80"/>
</dbReference>
<keyword evidence="6" id="KW-1185">Reference proteome</keyword>
<evidence type="ECO:0000259" key="4">
    <source>
        <dbReference type="SMART" id="SM00559"/>
    </source>
</evidence>
<accession>A0ABW1EHD4</accession>
<evidence type="ECO:0000313" key="6">
    <source>
        <dbReference type="Proteomes" id="UP001596091"/>
    </source>
</evidence>
<dbReference type="InterPro" id="IPR009187">
    <property type="entry name" value="Prok_Ku"/>
</dbReference>
<keyword evidence="2" id="KW-0233">DNA recombination</keyword>
<dbReference type="Gene3D" id="2.40.290.10">
    <property type="match status" value="1"/>
</dbReference>
<dbReference type="PANTHER" id="PTHR41251:SF1">
    <property type="entry name" value="NON-HOMOLOGOUS END JOINING PROTEIN KU"/>
    <property type="match status" value="1"/>
</dbReference>
<evidence type="ECO:0000256" key="3">
    <source>
        <dbReference type="SAM" id="MobiDB-lite"/>
    </source>
</evidence>
<name>A0ABW1EHD4_9BACT</name>
<dbReference type="HAMAP" id="MF_01875">
    <property type="entry name" value="Prokaryotic_Ku"/>
    <property type="match status" value="1"/>
</dbReference>
<dbReference type="SMART" id="SM00559">
    <property type="entry name" value="Ku78"/>
    <property type="match status" value="1"/>
</dbReference>
<dbReference type="Pfam" id="PF02735">
    <property type="entry name" value="Ku"/>
    <property type="match status" value="1"/>
</dbReference>
<protein>
    <recommendedName>
        <fullName evidence="2">Non-homologous end joining protein Ku</fullName>
    </recommendedName>
</protein>
<dbReference type="RefSeq" id="WP_263341517.1">
    <property type="nucleotide sequence ID" value="NZ_JAGSYH010000007.1"/>
</dbReference>
<feature type="compositionally biased region" description="Basic residues" evidence="3">
    <location>
        <begin position="282"/>
        <end position="293"/>
    </location>
</feature>
<dbReference type="Proteomes" id="UP001596091">
    <property type="component" value="Unassembled WGS sequence"/>
</dbReference>
<proteinExistence type="inferred from homology"/>
<dbReference type="PANTHER" id="PTHR41251">
    <property type="entry name" value="NON-HOMOLOGOUS END JOINING PROTEIN KU"/>
    <property type="match status" value="1"/>
</dbReference>
<feature type="compositionally biased region" description="Basic and acidic residues" evidence="3">
    <location>
        <begin position="254"/>
        <end position="274"/>
    </location>
</feature>
<dbReference type="SUPFAM" id="SSF100939">
    <property type="entry name" value="SPOC domain-like"/>
    <property type="match status" value="1"/>
</dbReference>
<keyword evidence="2" id="KW-0227">DNA damage</keyword>
<feature type="region of interest" description="Disordered" evidence="3">
    <location>
        <begin position="254"/>
        <end position="293"/>
    </location>
</feature>
<dbReference type="PIRSF" id="PIRSF006493">
    <property type="entry name" value="Prok_Ku"/>
    <property type="match status" value="1"/>
</dbReference>
<comment type="function">
    <text evidence="2">With LigD forms a non-homologous end joining (NHEJ) DNA repair enzyme, which repairs dsDNA breaks with reduced fidelity. Binds linear dsDNA with 5'- and 3'- overhangs but not closed circular dsDNA nor ssDNA. Recruits and stimulates the ligase activity of LigD.</text>
</comment>
<sequence>MARPFWSGRLQISLVSFGIKIFPATEAKSEIRFHQIHRKSGERVHHRNVTGSDGEPIEKDEIVKGYEYSKGKYVALEPDELEKVRIPSKQTLEIAQFVAMQELDPAMLERPYFILPEDDAQAEAFAVVRKALQQTGKVGLGKIAFGGREHLMAVAVPSDESLAGLMGYTMRYGAELRDAMQYFGEIKKVSVDAEQLSLAKELIQRKTAKFNPSRFKDEYEVALRALIDAKLKHKPLPKEERPASTRAVNLMDALRRSVTEKKPPAKARRSESKSHGIALVKSAKRASRSRKSA</sequence>
<evidence type="ECO:0000313" key="5">
    <source>
        <dbReference type="EMBL" id="MFC5863252.1"/>
    </source>
</evidence>
<dbReference type="EMBL" id="JBHSPH010000004">
    <property type="protein sequence ID" value="MFC5863252.1"/>
    <property type="molecule type" value="Genomic_DNA"/>
</dbReference>
<gene>
    <name evidence="2" type="primary">ku</name>
    <name evidence="5" type="ORF">ACFPT7_13185</name>
</gene>
<evidence type="ECO:0000256" key="2">
    <source>
        <dbReference type="HAMAP-Rule" id="MF_01875"/>
    </source>
</evidence>
<comment type="subunit">
    <text evidence="2">Homodimer. Interacts with LigD.</text>
</comment>
<reference evidence="6" key="1">
    <citation type="journal article" date="2019" name="Int. J. Syst. Evol. Microbiol.">
        <title>The Global Catalogue of Microorganisms (GCM) 10K type strain sequencing project: providing services to taxonomists for standard genome sequencing and annotation.</title>
        <authorList>
            <consortium name="The Broad Institute Genomics Platform"/>
            <consortium name="The Broad Institute Genome Sequencing Center for Infectious Disease"/>
            <person name="Wu L."/>
            <person name="Ma J."/>
        </authorList>
    </citation>
    <scope>NUCLEOTIDE SEQUENCE [LARGE SCALE GENOMIC DNA]</scope>
    <source>
        <strain evidence="6">JCM 4087</strain>
    </source>
</reference>